<accession>Q0UTQ2</accession>
<feature type="compositionally biased region" description="Low complexity" evidence="1">
    <location>
        <begin position="16"/>
        <end position="32"/>
    </location>
</feature>
<gene>
    <name evidence="2" type="ORF">SNOG_04862</name>
</gene>
<evidence type="ECO:0000313" key="2">
    <source>
        <dbReference type="EMBL" id="EAT87253.1"/>
    </source>
</evidence>
<dbReference type="AlphaFoldDB" id="Q0UTQ2"/>
<dbReference type="HOGENOM" id="CLU_3299608_0_0_1"/>
<dbReference type="Proteomes" id="UP000001055">
    <property type="component" value="Unassembled WGS sequence"/>
</dbReference>
<proteinExistence type="predicted"/>
<protein>
    <submittedName>
        <fullName evidence="2">Uncharacterized protein</fullName>
    </submittedName>
</protein>
<reference evidence="3" key="1">
    <citation type="journal article" date="2007" name="Plant Cell">
        <title>Dothideomycete-plant interactions illuminated by genome sequencing and EST analysis of the wheat pathogen Stagonospora nodorum.</title>
        <authorList>
            <person name="Hane J.K."/>
            <person name="Lowe R.G."/>
            <person name="Solomon P.S."/>
            <person name="Tan K.C."/>
            <person name="Schoch C.L."/>
            <person name="Spatafora J.W."/>
            <person name="Crous P.W."/>
            <person name="Kodira C."/>
            <person name="Birren B.W."/>
            <person name="Galagan J.E."/>
            <person name="Torriani S.F."/>
            <person name="McDonald B.A."/>
            <person name="Oliver R.P."/>
        </authorList>
    </citation>
    <scope>NUCLEOTIDE SEQUENCE [LARGE SCALE GENOMIC DNA]</scope>
    <source>
        <strain evidence="3">SN15 / ATCC MYA-4574 / FGSC 10173</strain>
    </source>
</reference>
<dbReference type="KEGG" id="pno:SNOG_04862"/>
<evidence type="ECO:0000313" key="3">
    <source>
        <dbReference type="Proteomes" id="UP000001055"/>
    </source>
</evidence>
<dbReference type="RefSeq" id="XP_001795275.1">
    <property type="nucleotide sequence ID" value="XM_001795223.1"/>
</dbReference>
<dbReference type="GeneID" id="5972150"/>
<name>Q0UTQ2_PHANO</name>
<organism evidence="2 3">
    <name type="scientific">Phaeosphaeria nodorum (strain SN15 / ATCC MYA-4574 / FGSC 10173)</name>
    <name type="common">Glume blotch fungus</name>
    <name type="synonym">Parastagonospora nodorum</name>
    <dbReference type="NCBI Taxonomy" id="321614"/>
    <lineage>
        <taxon>Eukaryota</taxon>
        <taxon>Fungi</taxon>
        <taxon>Dikarya</taxon>
        <taxon>Ascomycota</taxon>
        <taxon>Pezizomycotina</taxon>
        <taxon>Dothideomycetes</taxon>
        <taxon>Pleosporomycetidae</taxon>
        <taxon>Pleosporales</taxon>
        <taxon>Pleosporineae</taxon>
        <taxon>Phaeosphaeriaceae</taxon>
        <taxon>Parastagonospora</taxon>
    </lineage>
</organism>
<feature type="region of interest" description="Disordered" evidence="1">
    <location>
        <begin position="16"/>
        <end position="40"/>
    </location>
</feature>
<evidence type="ECO:0000256" key="1">
    <source>
        <dbReference type="SAM" id="MobiDB-lite"/>
    </source>
</evidence>
<dbReference type="EMBL" id="CH445331">
    <property type="protein sequence ID" value="EAT87253.1"/>
    <property type="molecule type" value="Genomic_DNA"/>
</dbReference>
<dbReference type="InParanoid" id="Q0UTQ2"/>
<sequence length="40" mass="4693">MSLPHTMIARMDIIRNARNNANNTNDNNSRNNINRDPREQ</sequence>